<dbReference type="PROSITE" id="PS51007">
    <property type="entry name" value="CYTC"/>
    <property type="match status" value="1"/>
</dbReference>
<dbReference type="GO" id="GO:0030313">
    <property type="term" value="C:cell envelope"/>
    <property type="evidence" value="ECO:0007669"/>
    <property type="project" value="UniProtKB-SubCell"/>
</dbReference>
<evidence type="ECO:0000256" key="5">
    <source>
        <dbReference type="ARBA" id="ARBA00023002"/>
    </source>
</evidence>
<comment type="caution">
    <text evidence="11">The sequence shown here is derived from an EMBL/GenBank/DDBJ whole genome shotgun (WGS) entry which is preliminary data.</text>
</comment>
<evidence type="ECO:0000256" key="6">
    <source>
        <dbReference type="ARBA" id="ARBA00023004"/>
    </source>
</evidence>
<dbReference type="GO" id="GO:0004130">
    <property type="term" value="F:cytochrome-c peroxidase activity"/>
    <property type="evidence" value="ECO:0007669"/>
    <property type="project" value="UniProtKB-EC"/>
</dbReference>
<protein>
    <submittedName>
        <fullName evidence="11">Cytochrome c551 peroxidase</fullName>
        <ecNumber evidence="11">1.11.1.5</ecNumber>
    </submittedName>
</protein>
<keyword evidence="2 7" id="KW-0349">Heme</keyword>
<dbReference type="EC" id="1.11.1.5" evidence="11"/>
<keyword evidence="12" id="KW-1185">Reference proteome</keyword>
<evidence type="ECO:0000256" key="1">
    <source>
        <dbReference type="ARBA" id="ARBA00004196"/>
    </source>
</evidence>
<dbReference type="Pfam" id="PF03150">
    <property type="entry name" value="CCP_MauG"/>
    <property type="match status" value="1"/>
</dbReference>
<dbReference type="InterPro" id="IPR051395">
    <property type="entry name" value="Cytochrome_c_Peroxidase/MauG"/>
</dbReference>
<dbReference type="InterPro" id="IPR009056">
    <property type="entry name" value="Cyt_c-like_dom"/>
</dbReference>
<feature type="compositionally biased region" description="Basic and acidic residues" evidence="8">
    <location>
        <begin position="30"/>
        <end position="39"/>
    </location>
</feature>
<dbReference type="RefSeq" id="WP_197204106.1">
    <property type="nucleotide sequence ID" value="NZ_SJPL01000002.1"/>
</dbReference>
<sequence length="402" mass="45128" precursor="true">MTPLNRPQTFRVALIFVIVGSFLSATSKATRPDMDDRSGRRLTLPDTPDNYCQPNWPDHFARSADRLDNTPDDNPITDHGATLGRVLFYDPTLSSSGNTSCASCHQQKLAFTDDERLSIGHRGETVARNSMSLINVRFYQRGRFFWDERARTLEDQVLMPIIDPIEMGHQLPALTSQLQNDPMYPPLFEKAFGDREIDQDRIAKALAQFVRSIVSYRAKYDIGRAAVDDIAQPFPNFTPEENRGKQVFLGQGRCANCHFSNGVPTRLADGRRPVRQNAFFHMLRPVANGIDIDGPDVDQGVGGFNGVDLDMGRFKSPSLRNIEVTAPYMHDGRFETLYQVVEHYNWSVKPHPNLGGSLRVASTDGLAIRETDKDALIAFLKTLTDHALLSDPKFSDPFVDAR</sequence>
<comment type="subcellular location">
    <subcellularLocation>
        <location evidence="1">Cell envelope</location>
    </subcellularLocation>
</comment>
<evidence type="ECO:0000313" key="11">
    <source>
        <dbReference type="EMBL" id="TWT65729.1"/>
    </source>
</evidence>
<keyword evidence="4 9" id="KW-0732">Signal</keyword>
<dbReference type="AlphaFoldDB" id="A0A5C5XSZ5"/>
<organism evidence="11 12">
    <name type="scientific">Crateriforma conspicua</name>
    <dbReference type="NCBI Taxonomy" id="2527996"/>
    <lineage>
        <taxon>Bacteria</taxon>
        <taxon>Pseudomonadati</taxon>
        <taxon>Planctomycetota</taxon>
        <taxon>Planctomycetia</taxon>
        <taxon>Planctomycetales</taxon>
        <taxon>Planctomycetaceae</taxon>
        <taxon>Crateriforma</taxon>
    </lineage>
</organism>
<accession>A0A5C5XSZ5</accession>
<dbReference type="Gene3D" id="1.10.760.10">
    <property type="entry name" value="Cytochrome c-like domain"/>
    <property type="match status" value="2"/>
</dbReference>
<dbReference type="PANTHER" id="PTHR30600">
    <property type="entry name" value="CYTOCHROME C PEROXIDASE-RELATED"/>
    <property type="match status" value="1"/>
</dbReference>
<dbReference type="GO" id="GO:0009055">
    <property type="term" value="F:electron transfer activity"/>
    <property type="evidence" value="ECO:0007669"/>
    <property type="project" value="InterPro"/>
</dbReference>
<feature type="signal peptide" evidence="9">
    <location>
        <begin position="1"/>
        <end position="29"/>
    </location>
</feature>
<keyword evidence="6 7" id="KW-0408">Iron</keyword>
<evidence type="ECO:0000256" key="8">
    <source>
        <dbReference type="SAM" id="MobiDB-lite"/>
    </source>
</evidence>
<evidence type="ECO:0000256" key="3">
    <source>
        <dbReference type="ARBA" id="ARBA00022723"/>
    </source>
</evidence>
<evidence type="ECO:0000256" key="2">
    <source>
        <dbReference type="ARBA" id="ARBA00022617"/>
    </source>
</evidence>
<evidence type="ECO:0000256" key="9">
    <source>
        <dbReference type="SAM" id="SignalP"/>
    </source>
</evidence>
<dbReference type="SUPFAM" id="SSF46626">
    <property type="entry name" value="Cytochrome c"/>
    <property type="match status" value="2"/>
</dbReference>
<keyword evidence="11" id="KW-0575">Peroxidase</keyword>
<feature type="chain" id="PRO_5022864450" evidence="9">
    <location>
        <begin position="30"/>
        <end position="402"/>
    </location>
</feature>
<dbReference type="PANTHER" id="PTHR30600:SF10">
    <property type="entry name" value="BLL6722 PROTEIN"/>
    <property type="match status" value="1"/>
</dbReference>
<dbReference type="FunFam" id="1.10.760.10:FF:000042">
    <property type="entry name" value="Cytochrome c peroxidase"/>
    <property type="match status" value="1"/>
</dbReference>
<gene>
    <name evidence="11" type="primary">ccp_3</name>
    <name evidence="11" type="ORF">Pan14r_52780</name>
</gene>
<evidence type="ECO:0000256" key="7">
    <source>
        <dbReference type="PROSITE-ProRule" id="PRU00433"/>
    </source>
</evidence>
<dbReference type="InterPro" id="IPR036909">
    <property type="entry name" value="Cyt_c-like_dom_sf"/>
</dbReference>
<keyword evidence="5 11" id="KW-0560">Oxidoreductase</keyword>
<proteinExistence type="predicted"/>
<evidence type="ECO:0000256" key="4">
    <source>
        <dbReference type="ARBA" id="ARBA00022729"/>
    </source>
</evidence>
<dbReference type="GO" id="GO:0046872">
    <property type="term" value="F:metal ion binding"/>
    <property type="evidence" value="ECO:0007669"/>
    <property type="project" value="UniProtKB-KW"/>
</dbReference>
<feature type="region of interest" description="Disordered" evidence="8">
    <location>
        <begin position="28"/>
        <end position="48"/>
    </location>
</feature>
<keyword evidence="3 7" id="KW-0479">Metal-binding</keyword>
<feature type="domain" description="Cytochrome c" evidence="10">
    <location>
        <begin position="239"/>
        <end position="384"/>
    </location>
</feature>
<dbReference type="EMBL" id="SJPL01000002">
    <property type="protein sequence ID" value="TWT65729.1"/>
    <property type="molecule type" value="Genomic_DNA"/>
</dbReference>
<evidence type="ECO:0000313" key="12">
    <source>
        <dbReference type="Proteomes" id="UP000317238"/>
    </source>
</evidence>
<dbReference type="InterPro" id="IPR004852">
    <property type="entry name" value="Di-haem_cyt_c_peroxidsae"/>
</dbReference>
<name>A0A5C5XSZ5_9PLAN</name>
<dbReference type="GO" id="GO:0020037">
    <property type="term" value="F:heme binding"/>
    <property type="evidence" value="ECO:0007669"/>
    <property type="project" value="InterPro"/>
</dbReference>
<dbReference type="Proteomes" id="UP000317238">
    <property type="component" value="Unassembled WGS sequence"/>
</dbReference>
<evidence type="ECO:0000259" key="10">
    <source>
        <dbReference type="PROSITE" id="PS51007"/>
    </source>
</evidence>
<reference evidence="11 12" key="1">
    <citation type="submission" date="2019-02" db="EMBL/GenBank/DDBJ databases">
        <title>Deep-cultivation of Planctomycetes and their phenomic and genomic characterization uncovers novel biology.</title>
        <authorList>
            <person name="Wiegand S."/>
            <person name="Jogler M."/>
            <person name="Boedeker C."/>
            <person name="Pinto D."/>
            <person name="Vollmers J."/>
            <person name="Rivas-Marin E."/>
            <person name="Kohn T."/>
            <person name="Peeters S.H."/>
            <person name="Heuer A."/>
            <person name="Rast P."/>
            <person name="Oberbeckmann S."/>
            <person name="Bunk B."/>
            <person name="Jeske O."/>
            <person name="Meyerdierks A."/>
            <person name="Storesund J.E."/>
            <person name="Kallscheuer N."/>
            <person name="Luecker S."/>
            <person name="Lage O.M."/>
            <person name="Pohl T."/>
            <person name="Merkel B.J."/>
            <person name="Hornburger P."/>
            <person name="Mueller R.-W."/>
            <person name="Bruemmer F."/>
            <person name="Labrenz M."/>
            <person name="Spormann A.M."/>
            <person name="Op Den Camp H."/>
            <person name="Overmann J."/>
            <person name="Amann R."/>
            <person name="Jetten M.S.M."/>
            <person name="Mascher T."/>
            <person name="Medema M.H."/>
            <person name="Devos D.P."/>
            <person name="Kaster A.-K."/>
            <person name="Ovreas L."/>
            <person name="Rohde M."/>
            <person name="Galperin M.Y."/>
            <person name="Jogler C."/>
        </authorList>
    </citation>
    <scope>NUCLEOTIDE SEQUENCE [LARGE SCALE GENOMIC DNA]</scope>
    <source>
        <strain evidence="11 12">Pan14r</strain>
    </source>
</reference>